<dbReference type="SMART" id="SM00507">
    <property type="entry name" value="HNHc"/>
    <property type="match status" value="1"/>
</dbReference>
<dbReference type="CDD" id="cd00085">
    <property type="entry name" value="HNHc"/>
    <property type="match status" value="1"/>
</dbReference>
<sequence length="482" mass="50501">MIDQLRELEDLKALAAAKQARITVAFDLSQRREQAAAGVPAKEQGAGVAAQVALARRESPARGSRLLGLAKALGTEMPRTLAALESGQLNEWRATLIVKETACLSAEDRCAVDEELAANTGTLSGCGDRSVIAAVRAAACRRDPGSVAKRASHAVNERTVSLRPAPDTMARLTALLPVAQGVAAYAALARHADTVRSHGDDRSRGAIMADQLVENITGTPGGVNSIEVQLVMTDRTLFQGDSEPARLAGYGIVPAEWARKAVRAGAAGTGVRDRSDIDIWLRRLYTAPGTGELLAMDSKARLFPPGLRRLLQVRDDTCRTPYCDAPIRHHDHITPWHQDGPTTSANGQGLCEACNHTKETPGFTARPAPGPRHTVELQTPTGHTYHSTAPPPPGTAFDKGGSGALAGSAAAVATGPPLYVASPANAGPSCGDPEPTMRGTAECPSPRKHGVQVLGRVVARPPLVVPHRPLGVRPPPAATAPP</sequence>
<dbReference type="EMBL" id="CP148033">
    <property type="protein sequence ID" value="WXK93762.1"/>
    <property type="molecule type" value="Genomic_DNA"/>
</dbReference>
<dbReference type="Pfam" id="PF02720">
    <property type="entry name" value="DUF222"/>
    <property type="match status" value="1"/>
</dbReference>
<proteinExistence type="inferred from homology"/>
<evidence type="ECO:0000259" key="2">
    <source>
        <dbReference type="SMART" id="SM00507"/>
    </source>
</evidence>
<name>A0ABZ2R5Q6_9MICC</name>
<evidence type="ECO:0000256" key="1">
    <source>
        <dbReference type="ARBA" id="ARBA00023450"/>
    </source>
</evidence>
<organism evidence="3 4">
    <name type="scientific">Pseudarthrobacter quantipunctorum</name>
    <dbReference type="NCBI Taxonomy" id="3128980"/>
    <lineage>
        <taxon>Bacteria</taxon>
        <taxon>Bacillati</taxon>
        <taxon>Actinomycetota</taxon>
        <taxon>Actinomycetes</taxon>
        <taxon>Micrococcales</taxon>
        <taxon>Micrococcaceae</taxon>
        <taxon>Pseudarthrobacter</taxon>
    </lineage>
</organism>
<evidence type="ECO:0000313" key="4">
    <source>
        <dbReference type="Proteomes" id="UP001623384"/>
    </source>
</evidence>
<evidence type="ECO:0000313" key="3">
    <source>
        <dbReference type="EMBL" id="WXK93762.1"/>
    </source>
</evidence>
<dbReference type="Proteomes" id="UP001623384">
    <property type="component" value="Chromosome"/>
</dbReference>
<accession>A0ABZ2R5Q6</accession>
<keyword evidence="4" id="KW-1185">Reference proteome</keyword>
<feature type="domain" description="HNH nuclease" evidence="2">
    <location>
        <begin position="307"/>
        <end position="356"/>
    </location>
</feature>
<gene>
    <name evidence="3" type="ORF">WHH00_02865</name>
</gene>
<reference evidence="3 4" key="1">
    <citation type="submission" date="2024-03" db="EMBL/GenBank/DDBJ databases">
        <title>Rhodococcus navarretei sp. nov. and Pseudarthrobacter quantumdoti sp. nov., two new species with the ability to biosynthesize Quantum Dots isolated from soil samples at Union Glacier, Antarctica.</title>
        <authorList>
            <person name="Vargas M."/>
        </authorList>
    </citation>
    <scope>NUCLEOTIDE SEQUENCE [LARGE SCALE GENOMIC DNA]</scope>
    <source>
        <strain evidence="3 4">RC-2-3</strain>
    </source>
</reference>
<dbReference type="InterPro" id="IPR003870">
    <property type="entry name" value="DUF222"/>
</dbReference>
<dbReference type="InterPro" id="IPR002711">
    <property type="entry name" value="HNH"/>
</dbReference>
<dbReference type="InterPro" id="IPR003615">
    <property type="entry name" value="HNH_nuc"/>
</dbReference>
<dbReference type="RefSeq" id="WP_406636359.1">
    <property type="nucleotide sequence ID" value="NZ_CP148033.1"/>
</dbReference>
<dbReference type="Pfam" id="PF01844">
    <property type="entry name" value="HNH"/>
    <property type="match status" value="1"/>
</dbReference>
<protein>
    <submittedName>
        <fullName evidence="3">DUF222 domain-containing protein</fullName>
    </submittedName>
</protein>
<dbReference type="Gene3D" id="1.10.30.50">
    <property type="match status" value="1"/>
</dbReference>
<comment type="similarity">
    <text evidence="1">Belongs to the Rv1128c/1148c/1588c/1702c/1945/3466 family.</text>
</comment>